<feature type="non-terminal residue" evidence="6">
    <location>
        <position position="1"/>
    </location>
</feature>
<evidence type="ECO:0000256" key="4">
    <source>
        <dbReference type="ARBA" id="ARBA00022729"/>
    </source>
</evidence>
<keyword evidence="5" id="KW-0325">Glycoprotein</keyword>
<gene>
    <name evidence="6" type="ORF">WN55_03246</name>
</gene>
<keyword evidence="7" id="KW-1185">Reference proteome</keyword>
<dbReference type="OrthoDB" id="272077at2759"/>
<protein>
    <submittedName>
        <fullName evidence="6">Gamma-interferon-inducible-lysosomal thiol reductase</fullName>
    </submittedName>
</protein>
<keyword evidence="3" id="KW-0964">Secreted</keyword>
<reference evidence="6 7" key="1">
    <citation type="submission" date="2015-07" db="EMBL/GenBank/DDBJ databases">
        <title>The genome of Dufourea novaeangliae.</title>
        <authorList>
            <person name="Pan H."/>
            <person name="Kapheim K."/>
        </authorList>
    </citation>
    <scope>NUCLEOTIDE SEQUENCE [LARGE SCALE GENOMIC DNA]</scope>
    <source>
        <strain evidence="6">0120121106</strain>
        <tissue evidence="6">Whole body</tissue>
    </source>
</reference>
<evidence type="ECO:0000313" key="7">
    <source>
        <dbReference type="Proteomes" id="UP000076502"/>
    </source>
</evidence>
<evidence type="ECO:0000256" key="1">
    <source>
        <dbReference type="ARBA" id="ARBA00004613"/>
    </source>
</evidence>
<dbReference type="AlphaFoldDB" id="A0A154PJZ9"/>
<evidence type="ECO:0000256" key="5">
    <source>
        <dbReference type="ARBA" id="ARBA00023180"/>
    </source>
</evidence>
<dbReference type="PANTHER" id="PTHR13234:SF8">
    <property type="entry name" value="GAMMA-INTERFERON-INDUCIBLE LYSOSOMAL THIOL REDUCTASE"/>
    <property type="match status" value="1"/>
</dbReference>
<dbReference type="EMBL" id="KQ434938">
    <property type="protein sequence ID" value="KZC12165.1"/>
    <property type="molecule type" value="Genomic_DNA"/>
</dbReference>
<dbReference type="GO" id="GO:0016671">
    <property type="term" value="F:oxidoreductase activity, acting on a sulfur group of donors, disulfide as acceptor"/>
    <property type="evidence" value="ECO:0007669"/>
    <property type="project" value="InterPro"/>
</dbReference>
<dbReference type="PANTHER" id="PTHR13234">
    <property type="entry name" value="GAMMA-INTERFERON INDUCIBLE LYSOSOMAL THIOL REDUCTASE GILT"/>
    <property type="match status" value="1"/>
</dbReference>
<organism evidence="6 7">
    <name type="scientific">Dufourea novaeangliae</name>
    <name type="common">Sweat bee</name>
    <dbReference type="NCBI Taxonomy" id="178035"/>
    <lineage>
        <taxon>Eukaryota</taxon>
        <taxon>Metazoa</taxon>
        <taxon>Ecdysozoa</taxon>
        <taxon>Arthropoda</taxon>
        <taxon>Hexapoda</taxon>
        <taxon>Insecta</taxon>
        <taxon>Pterygota</taxon>
        <taxon>Neoptera</taxon>
        <taxon>Endopterygota</taxon>
        <taxon>Hymenoptera</taxon>
        <taxon>Apocrita</taxon>
        <taxon>Aculeata</taxon>
        <taxon>Apoidea</taxon>
        <taxon>Anthophila</taxon>
        <taxon>Halictidae</taxon>
        <taxon>Rophitinae</taxon>
        <taxon>Dufourea</taxon>
    </lineage>
</organism>
<dbReference type="Proteomes" id="UP000076502">
    <property type="component" value="Unassembled WGS sequence"/>
</dbReference>
<dbReference type="Pfam" id="PF03227">
    <property type="entry name" value="GILT"/>
    <property type="match status" value="1"/>
</dbReference>
<dbReference type="STRING" id="178035.A0A154PJZ9"/>
<name>A0A154PJZ9_DUFNO</name>
<comment type="similarity">
    <text evidence="2">Belongs to the GILT family.</text>
</comment>
<dbReference type="InterPro" id="IPR004911">
    <property type="entry name" value="Interferon-induced_GILT"/>
</dbReference>
<evidence type="ECO:0000256" key="2">
    <source>
        <dbReference type="ARBA" id="ARBA00005679"/>
    </source>
</evidence>
<comment type="subcellular location">
    <subcellularLocation>
        <location evidence="1">Secreted</location>
    </subcellularLocation>
</comment>
<sequence>AQVAGEELSNKINVDVYYESLCPDSKYWLRVQLAESYHIIGDYINLHLIPYGKATHSRNSESGSWQFSCQHGPDECDGNKAQACAINAIKNNEPANRVQRFTEMVVVCAMSTRFPPSSVQTCAEKLLVSQKTQDSIKSCIGSPLADDLLAEHGKTTAALNPPLSFVPTIVLNGVYSQENQNQAYNNFLKLICNNLPEGAKPSGCSTA</sequence>
<dbReference type="GO" id="GO:0005576">
    <property type="term" value="C:extracellular region"/>
    <property type="evidence" value="ECO:0007669"/>
    <property type="project" value="UniProtKB-SubCell"/>
</dbReference>
<accession>A0A154PJZ9</accession>
<keyword evidence="4" id="KW-0732">Signal</keyword>
<proteinExistence type="inferred from homology"/>
<evidence type="ECO:0000313" key="6">
    <source>
        <dbReference type="EMBL" id="KZC12165.1"/>
    </source>
</evidence>
<evidence type="ECO:0000256" key="3">
    <source>
        <dbReference type="ARBA" id="ARBA00022525"/>
    </source>
</evidence>